<proteinExistence type="predicted"/>
<feature type="non-terminal residue" evidence="1">
    <location>
        <position position="1"/>
    </location>
</feature>
<organism evidence="1">
    <name type="scientific">marine sediment metagenome</name>
    <dbReference type="NCBI Taxonomy" id="412755"/>
    <lineage>
        <taxon>unclassified sequences</taxon>
        <taxon>metagenomes</taxon>
        <taxon>ecological metagenomes</taxon>
    </lineage>
</organism>
<dbReference type="EMBL" id="LAZR01012582">
    <property type="protein sequence ID" value="KKM26082.1"/>
    <property type="molecule type" value="Genomic_DNA"/>
</dbReference>
<evidence type="ECO:0000313" key="1">
    <source>
        <dbReference type="EMBL" id="KKM26082.1"/>
    </source>
</evidence>
<name>A0A0F9IF37_9ZZZZ</name>
<dbReference type="AlphaFoldDB" id="A0A0F9IF37"/>
<accession>A0A0F9IF37</accession>
<sequence>MVKKITEKNFNFINPVVEAAKWSLERLKKQNKKDKEYLKSLRIEEW</sequence>
<reference evidence="1" key="1">
    <citation type="journal article" date="2015" name="Nature">
        <title>Complex archaea that bridge the gap between prokaryotes and eukaryotes.</title>
        <authorList>
            <person name="Spang A."/>
            <person name="Saw J.H."/>
            <person name="Jorgensen S.L."/>
            <person name="Zaremba-Niedzwiedzka K."/>
            <person name="Martijn J."/>
            <person name="Lind A.E."/>
            <person name="van Eijk R."/>
            <person name="Schleper C."/>
            <person name="Guy L."/>
            <person name="Ettema T.J."/>
        </authorList>
    </citation>
    <scope>NUCLEOTIDE SEQUENCE</scope>
</reference>
<comment type="caution">
    <text evidence="1">The sequence shown here is derived from an EMBL/GenBank/DDBJ whole genome shotgun (WGS) entry which is preliminary data.</text>
</comment>
<protein>
    <submittedName>
        <fullName evidence="1">Uncharacterized protein</fullName>
    </submittedName>
</protein>
<gene>
    <name evidence="1" type="ORF">LCGC14_1588620</name>
</gene>